<evidence type="ECO:0000313" key="1">
    <source>
        <dbReference type="EMBL" id="MBI4924138.1"/>
    </source>
</evidence>
<sequence length="180" mass="19328">MIRDRLVLVVLLSLGLTAIGWGADGFYFGPVRDAVVRIQALSGELASLTQRRTRAEFDLRAASERGGEINGLALRDDDASSAAARFQETIRNAVLQFGGAAMSSQSVSTDLGGGYLKVSVLLRARFDEAGLLAFLRANELSQPPILVESIETYSLPQPGDPRPLDVTATLSEFHVDVTAH</sequence>
<protein>
    <recommendedName>
        <fullName evidence="3">General secretion pathway protein GspM</fullName>
    </recommendedName>
</protein>
<reference evidence="1" key="1">
    <citation type="submission" date="2020-07" db="EMBL/GenBank/DDBJ databases">
        <title>Huge and variable diversity of episymbiotic CPR bacteria and DPANN archaea in groundwater ecosystems.</title>
        <authorList>
            <person name="He C.Y."/>
            <person name="Keren R."/>
            <person name="Whittaker M."/>
            <person name="Farag I.F."/>
            <person name="Doudna J."/>
            <person name="Cate J.H.D."/>
            <person name="Banfield J.F."/>
        </authorList>
    </citation>
    <scope>NUCLEOTIDE SEQUENCE</scope>
    <source>
        <strain evidence="1">NC_groundwater_1586_Pr3_B-0.1um_66_15</strain>
    </source>
</reference>
<dbReference type="InterPro" id="IPR034756">
    <property type="entry name" value="T2SSM_b"/>
</dbReference>
<evidence type="ECO:0000313" key="2">
    <source>
        <dbReference type="Proteomes" id="UP000782610"/>
    </source>
</evidence>
<dbReference type="Proteomes" id="UP000782610">
    <property type="component" value="Unassembled WGS sequence"/>
</dbReference>
<dbReference type="Pfam" id="PF10741">
    <property type="entry name" value="T2SSM_b"/>
    <property type="match status" value="1"/>
</dbReference>
<name>A0A933L6Y7_9HYPH</name>
<dbReference type="EMBL" id="JACRAF010000069">
    <property type="protein sequence ID" value="MBI4924138.1"/>
    <property type="molecule type" value="Genomic_DNA"/>
</dbReference>
<dbReference type="AlphaFoldDB" id="A0A933L6Y7"/>
<comment type="caution">
    <text evidence="1">The sequence shown here is derived from an EMBL/GenBank/DDBJ whole genome shotgun (WGS) entry which is preliminary data.</text>
</comment>
<accession>A0A933L6Y7</accession>
<proteinExistence type="predicted"/>
<organism evidence="1 2">
    <name type="scientific">Devosia nanyangense</name>
    <dbReference type="NCBI Taxonomy" id="1228055"/>
    <lineage>
        <taxon>Bacteria</taxon>
        <taxon>Pseudomonadati</taxon>
        <taxon>Pseudomonadota</taxon>
        <taxon>Alphaproteobacteria</taxon>
        <taxon>Hyphomicrobiales</taxon>
        <taxon>Devosiaceae</taxon>
        <taxon>Devosia</taxon>
    </lineage>
</organism>
<gene>
    <name evidence="1" type="ORF">HY834_20575</name>
</gene>
<evidence type="ECO:0008006" key="3">
    <source>
        <dbReference type="Google" id="ProtNLM"/>
    </source>
</evidence>